<dbReference type="GO" id="GO:0008270">
    <property type="term" value="F:zinc ion binding"/>
    <property type="evidence" value="ECO:0007669"/>
    <property type="project" value="UniProtKB-KW"/>
</dbReference>
<comment type="catalytic activity">
    <reaction evidence="1">
        <text>S-ubiquitinyl-[E2 ubiquitin-conjugating enzyme]-L-cysteine + [acceptor protein]-L-lysine = [E2 ubiquitin-conjugating enzyme]-L-cysteine + N(6)-ubiquitinyl-[acceptor protein]-L-lysine.</text>
        <dbReference type="EC" id="2.3.2.27"/>
    </reaction>
</comment>
<protein>
    <recommendedName>
        <fullName evidence="5">RING-type E3 ubiquitin transferase</fullName>
        <ecNumber evidence="5">2.3.2.27</ecNumber>
    </recommendedName>
    <alternativeName>
        <fullName evidence="18">Peroxin-10</fullName>
    </alternativeName>
</protein>
<evidence type="ECO:0000313" key="24">
    <source>
        <dbReference type="Proteomes" id="UP000654370"/>
    </source>
</evidence>
<evidence type="ECO:0000256" key="16">
    <source>
        <dbReference type="ARBA" id="ARBA00023136"/>
    </source>
</evidence>
<evidence type="ECO:0000256" key="3">
    <source>
        <dbReference type="ARBA" id="ARBA00004906"/>
    </source>
</evidence>
<dbReference type="CDD" id="cd16527">
    <property type="entry name" value="RING-HC_PEX10"/>
    <property type="match status" value="1"/>
</dbReference>
<dbReference type="EMBL" id="JAEPQZ010000011">
    <property type="protein sequence ID" value="KAG2175582.1"/>
    <property type="molecule type" value="Genomic_DNA"/>
</dbReference>
<dbReference type="GO" id="GO:0005778">
    <property type="term" value="C:peroxisomal membrane"/>
    <property type="evidence" value="ECO:0007669"/>
    <property type="project" value="UniProtKB-SubCell"/>
</dbReference>
<dbReference type="SMART" id="SM00184">
    <property type="entry name" value="RING"/>
    <property type="match status" value="1"/>
</dbReference>
<proteinExistence type="inferred from homology"/>
<evidence type="ECO:0000256" key="8">
    <source>
        <dbReference type="ARBA" id="ARBA00022679"/>
    </source>
</evidence>
<comment type="caution">
    <text evidence="23">The sequence shown here is derived from an EMBL/GenBank/DDBJ whole genome shotgun (WGS) entry which is preliminary data.</text>
</comment>
<dbReference type="PROSITE" id="PS50089">
    <property type="entry name" value="ZF_RING_2"/>
    <property type="match status" value="1"/>
</dbReference>
<evidence type="ECO:0000256" key="2">
    <source>
        <dbReference type="ARBA" id="ARBA00004585"/>
    </source>
</evidence>
<keyword evidence="9 21" id="KW-0812">Transmembrane</keyword>
<keyword evidence="10" id="KW-0479">Metal-binding</keyword>
<feature type="transmembrane region" description="Helical" evidence="21">
    <location>
        <begin position="191"/>
        <end position="210"/>
    </location>
</feature>
<dbReference type="PANTHER" id="PTHR23350:SF0">
    <property type="entry name" value="PEROXISOME BIOGENESIS FACTOR 10"/>
    <property type="match status" value="1"/>
</dbReference>
<comment type="subcellular location">
    <subcellularLocation>
        <location evidence="2">Peroxisome membrane</location>
        <topology evidence="2">Multi-pass membrane protein</topology>
    </subcellularLocation>
</comment>
<keyword evidence="7" id="KW-0962">Peroxisome biogenesis</keyword>
<evidence type="ECO:0000256" key="19">
    <source>
        <dbReference type="PROSITE-ProRule" id="PRU00175"/>
    </source>
</evidence>
<organism evidence="23 24">
    <name type="scientific">Mortierella isabellina</name>
    <name type="common">Filamentous fungus</name>
    <name type="synonym">Umbelopsis isabellina</name>
    <dbReference type="NCBI Taxonomy" id="91625"/>
    <lineage>
        <taxon>Eukaryota</taxon>
        <taxon>Fungi</taxon>
        <taxon>Fungi incertae sedis</taxon>
        <taxon>Mucoromycota</taxon>
        <taxon>Mucoromycotina</taxon>
        <taxon>Umbelopsidomycetes</taxon>
        <taxon>Umbelopsidales</taxon>
        <taxon>Umbelopsidaceae</taxon>
        <taxon>Umbelopsis</taxon>
    </lineage>
</organism>
<dbReference type="Pfam" id="PF04757">
    <property type="entry name" value="Pex2_Pex12"/>
    <property type="match status" value="1"/>
</dbReference>
<evidence type="ECO:0000313" key="23">
    <source>
        <dbReference type="EMBL" id="KAG2175582.1"/>
    </source>
</evidence>
<keyword evidence="24" id="KW-1185">Reference proteome</keyword>
<keyword evidence="11 19" id="KW-0863">Zinc-finger</keyword>
<comment type="similarity">
    <text evidence="4">Belongs to the pex2/pex10/pex12 family.</text>
</comment>
<accession>A0A8H7UBL1</accession>
<evidence type="ECO:0000256" key="11">
    <source>
        <dbReference type="ARBA" id="ARBA00022771"/>
    </source>
</evidence>
<evidence type="ECO:0000256" key="15">
    <source>
        <dbReference type="ARBA" id="ARBA00022989"/>
    </source>
</evidence>
<evidence type="ECO:0000256" key="9">
    <source>
        <dbReference type="ARBA" id="ARBA00022692"/>
    </source>
</evidence>
<evidence type="ECO:0000256" key="20">
    <source>
        <dbReference type="SAM" id="MobiDB-lite"/>
    </source>
</evidence>
<keyword evidence="16 21" id="KW-0472">Membrane</keyword>
<dbReference type="Proteomes" id="UP000654370">
    <property type="component" value="Unassembled WGS sequence"/>
</dbReference>
<evidence type="ECO:0000256" key="7">
    <source>
        <dbReference type="ARBA" id="ARBA00022593"/>
    </source>
</evidence>
<feature type="transmembrane region" description="Helical" evidence="21">
    <location>
        <begin position="231"/>
        <end position="250"/>
    </location>
</feature>
<comment type="pathway">
    <text evidence="3">Protein modification; protein ubiquitination.</text>
</comment>
<dbReference type="PANTHER" id="PTHR23350">
    <property type="entry name" value="PEROXISOME ASSEMBLY PROTEIN 10"/>
    <property type="match status" value="1"/>
</dbReference>
<dbReference type="OrthoDB" id="6270329at2759"/>
<gene>
    <name evidence="23" type="ORF">INT43_001229</name>
</gene>
<dbReference type="InterPro" id="IPR017907">
    <property type="entry name" value="Znf_RING_CS"/>
</dbReference>
<dbReference type="EC" id="2.3.2.27" evidence="5"/>
<evidence type="ECO:0000256" key="18">
    <source>
        <dbReference type="ARBA" id="ARBA00041230"/>
    </source>
</evidence>
<keyword evidence="12" id="KW-0833">Ubl conjugation pathway</keyword>
<dbReference type="InterPro" id="IPR025654">
    <property type="entry name" value="PEX2/10"/>
</dbReference>
<sequence>MSATNSSSSNPPTLDSSAAVSNVGATESRSRAAAPTMQLQFPPGAPPDIIRANQKDVYYQNTLQEQMTEVAQRFLGTRRQHQYQKEINVFSDFCYYGLTTILGSQTLGEEYCDIAQINVHSNTYPGMIRRMALVFCHVLLPYFYGRGFMEFRKRNRHQTRERKQSDNKLLNSLQTFAAKHMENIQDFFKKYVHMGHLAIFYFVGSYYSMSKRITGIRYIFTRRLETHEERAGYEVLGLLISLQLFIQGFISLRRYIEERQELAKLQSSAVEEKEHEVNVVEEKKVVDEDDYSFMFDDEASSESEEELSYEQMQALKCALCLEPRKVTTATPCGHLFCWDCVVEWCHNKSECPLCRSSVNVSHLIPLANF</sequence>
<evidence type="ECO:0000256" key="4">
    <source>
        <dbReference type="ARBA" id="ARBA00008704"/>
    </source>
</evidence>
<keyword evidence="6" id="KW-0813">Transport</keyword>
<dbReference type="Pfam" id="PF13639">
    <property type="entry name" value="zf-RING_2"/>
    <property type="match status" value="1"/>
</dbReference>
<keyword evidence="13" id="KW-0862">Zinc</keyword>
<feature type="region of interest" description="Disordered" evidence="20">
    <location>
        <begin position="1"/>
        <end position="45"/>
    </location>
</feature>
<dbReference type="SUPFAM" id="SSF57850">
    <property type="entry name" value="RING/U-box"/>
    <property type="match status" value="1"/>
</dbReference>
<reference evidence="23" key="1">
    <citation type="submission" date="2020-12" db="EMBL/GenBank/DDBJ databases">
        <title>Metabolic potential, ecology and presence of endohyphal bacteria is reflected in genomic diversity of Mucoromycotina.</title>
        <authorList>
            <person name="Muszewska A."/>
            <person name="Okrasinska A."/>
            <person name="Steczkiewicz K."/>
            <person name="Drgas O."/>
            <person name="Orlowska M."/>
            <person name="Perlinska-Lenart U."/>
            <person name="Aleksandrzak-Piekarczyk T."/>
            <person name="Szatraj K."/>
            <person name="Zielenkiewicz U."/>
            <person name="Pilsyk S."/>
            <person name="Malc E."/>
            <person name="Mieczkowski P."/>
            <person name="Kruszewska J.S."/>
            <person name="Biernat P."/>
            <person name="Pawlowska J."/>
        </authorList>
    </citation>
    <scope>NUCLEOTIDE SEQUENCE</scope>
    <source>
        <strain evidence="23">WA0000067209</strain>
    </source>
</reference>
<evidence type="ECO:0000256" key="13">
    <source>
        <dbReference type="ARBA" id="ARBA00022833"/>
    </source>
</evidence>
<dbReference type="AlphaFoldDB" id="A0A8H7UBL1"/>
<evidence type="ECO:0000259" key="22">
    <source>
        <dbReference type="PROSITE" id="PS50089"/>
    </source>
</evidence>
<keyword evidence="17" id="KW-0576">Peroxisome</keyword>
<feature type="compositionally biased region" description="Low complexity" evidence="20">
    <location>
        <begin position="1"/>
        <end position="18"/>
    </location>
</feature>
<dbReference type="InterPro" id="IPR013083">
    <property type="entry name" value="Znf_RING/FYVE/PHD"/>
</dbReference>
<dbReference type="InterPro" id="IPR006845">
    <property type="entry name" value="Pex_N"/>
</dbReference>
<dbReference type="GO" id="GO:0016562">
    <property type="term" value="P:protein import into peroxisome matrix, receptor recycling"/>
    <property type="evidence" value="ECO:0007669"/>
    <property type="project" value="UniProtKB-ARBA"/>
</dbReference>
<dbReference type="GO" id="GO:0061630">
    <property type="term" value="F:ubiquitin protein ligase activity"/>
    <property type="evidence" value="ECO:0007669"/>
    <property type="project" value="UniProtKB-EC"/>
</dbReference>
<evidence type="ECO:0000256" key="10">
    <source>
        <dbReference type="ARBA" id="ARBA00022723"/>
    </source>
</evidence>
<evidence type="ECO:0000256" key="5">
    <source>
        <dbReference type="ARBA" id="ARBA00012483"/>
    </source>
</evidence>
<keyword evidence="15 21" id="KW-1133">Transmembrane helix</keyword>
<dbReference type="GO" id="GO:0016567">
    <property type="term" value="P:protein ubiquitination"/>
    <property type="evidence" value="ECO:0007669"/>
    <property type="project" value="UniProtKB-ARBA"/>
</dbReference>
<dbReference type="InterPro" id="IPR001841">
    <property type="entry name" value="Znf_RING"/>
</dbReference>
<keyword evidence="14" id="KW-0653">Protein transport</keyword>
<evidence type="ECO:0000256" key="21">
    <source>
        <dbReference type="SAM" id="Phobius"/>
    </source>
</evidence>
<feature type="domain" description="RING-type" evidence="22">
    <location>
        <begin position="317"/>
        <end position="355"/>
    </location>
</feature>
<evidence type="ECO:0000256" key="1">
    <source>
        <dbReference type="ARBA" id="ARBA00000900"/>
    </source>
</evidence>
<evidence type="ECO:0000256" key="14">
    <source>
        <dbReference type="ARBA" id="ARBA00022927"/>
    </source>
</evidence>
<dbReference type="Gene3D" id="3.30.40.10">
    <property type="entry name" value="Zinc/RING finger domain, C3HC4 (zinc finger)"/>
    <property type="match status" value="1"/>
</dbReference>
<evidence type="ECO:0000256" key="17">
    <source>
        <dbReference type="ARBA" id="ARBA00023140"/>
    </source>
</evidence>
<evidence type="ECO:0000256" key="12">
    <source>
        <dbReference type="ARBA" id="ARBA00022786"/>
    </source>
</evidence>
<name>A0A8H7UBL1_MORIS</name>
<keyword evidence="8" id="KW-0808">Transferase</keyword>
<dbReference type="PROSITE" id="PS00518">
    <property type="entry name" value="ZF_RING_1"/>
    <property type="match status" value="1"/>
</dbReference>
<evidence type="ECO:0000256" key="6">
    <source>
        <dbReference type="ARBA" id="ARBA00022448"/>
    </source>
</evidence>